<evidence type="ECO:0000256" key="1">
    <source>
        <dbReference type="SAM" id="Phobius"/>
    </source>
</evidence>
<accession>A0ABU2T921</accession>
<feature type="transmembrane region" description="Helical" evidence="1">
    <location>
        <begin position="130"/>
        <end position="153"/>
    </location>
</feature>
<sequence>MKSAPRPSSPSKARPWALITVLPFVAAAVVIAVVHFSVCARLPEPLATHFGGVDGQADGFTSARGFLTLTLTLLLVFGTVFGLLVRLPEPSEGTPWLIAGGYSLAAAIGLFTCGTLFANAGATDASAVRLPLWELAVTLAVALLAGALGRLLAGPAPRPSGRAAGEGPRLDLPAGTSAGWSRAISSPPIVALGILLLGAGLLVLALADWPASIGLLIGALAVLPFAAARVTVDRRGLTVTSTLLPPPLRIRHLPLDRITEATSRPIAVFREFGGWGYRIRAGGSGLVLRSGEGMVVRLTNGKEFVVTVDDAVTAVALLNTYLDRARSRKEGA</sequence>
<keyword evidence="3" id="KW-1185">Reference proteome</keyword>
<organism evidence="2 3">
    <name type="scientific">Streptomyces mooreae</name>
    <dbReference type="NCBI Taxonomy" id="3075523"/>
    <lineage>
        <taxon>Bacteria</taxon>
        <taxon>Bacillati</taxon>
        <taxon>Actinomycetota</taxon>
        <taxon>Actinomycetes</taxon>
        <taxon>Kitasatosporales</taxon>
        <taxon>Streptomycetaceae</taxon>
        <taxon>Streptomyces</taxon>
    </lineage>
</organism>
<evidence type="ECO:0000313" key="2">
    <source>
        <dbReference type="EMBL" id="MDT0457431.1"/>
    </source>
</evidence>
<name>A0ABU2T921_9ACTN</name>
<keyword evidence="1" id="KW-1133">Transmembrane helix</keyword>
<dbReference type="Proteomes" id="UP001180551">
    <property type="component" value="Unassembled WGS sequence"/>
</dbReference>
<reference evidence="2" key="1">
    <citation type="submission" date="2024-05" db="EMBL/GenBank/DDBJ databases">
        <title>30 novel species of actinomycetes from the DSMZ collection.</title>
        <authorList>
            <person name="Nouioui I."/>
        </authorList>
    </citation>
    <scope>NUCLEOTIDE SEQUENCE</scope>
    <source>
        <strain evidence="2">DSM 41527</strain>
    </source>
</reference>
<protein>
    <submittedName>
        <fullName evidence="2">DUF1648 domain-containing protein</fullName>
    </submittedName>
</protein>
<keyword evidence="1" id="KW-0812">Transmembrane</keyword>
<comment type="caution">
    <text evidence="2">The sequence shown here is derived from an EMBL/GenBank/DDBJ whole genome shotgun (WGS) entry which is preliminary data.</text>
</comment>
<keyword evidence="1" id="KW-0472">Membrane</keyword>
<gene>
    <name evidence="2" type="ORF">RM550_17085</name>
</gene>
<feature type="transmembrane region" description="Helical" evidence="1">
    <location>
        <begin position="213"/>
        <end position="232"/>
    </location>
</feature>
<feature type="transmembrane region" description="Helical" evidence="1">
    <location>
        <begin position="63"/>
        <end position="84"/>
    </location>
</feature>
<proteinExistence type="predicted"/>
<dbReference type="EMBL" id="JAVRFE010000020">
    <property type="protein sequence ID" value="MDT0457431.1"/>
    <property type="molecule type" value="Genomic_DNA"/>
</dbReference>
<feature type="transmembrane region" description="Helical" evidence="1">
    <location>
        <begin position="96"/>
        <end position="118"/>
    </location>
</feature>
<feature type="transmembrane region" description="Helical" evidence="1">
    <location>
        <begin position="189"/>
        <end position="207"/>
    </location>
</feature>
<dbReference type="RefSeq" id="WP_311624570.1">
    <property type="nucleotide sequence ID" value="NZ_JAVRFE010000020.1"/>
</dbReference>
<evidence type="ECO:0000313" key="3">
    <source>
        <dbReference type="Proteomes" id="UP001180551"/>
    </source>
</evidence>